<dbReference type="Pfam" id="PF22075">
    <property type="entry name" value="DUF6939"/>
    <property type="match status" value="1"/>
</dbReference>
<sequence length="189" mass="21334">MSFHLYNRHALAHVGKRFPGATVLDLTSRGPDPWVRFSPFYPHRGVPIPFTPGRTAASVEGVWQALKVFSREDVDPSKLDVTSMKGLKRTVRRLGPCLGHREGLAGERLLSYAEARRRIYLPTYRWVLDHRLGAELAELRRLGALGPVVLLDYETNPDPDDLSRPLSHVGLVIHLLQGTWPDIHVFSNM</sequence>
<evidence type="ECO:0000313" key="1">
    <source>
        <dbReference type="EMBL" id="MBZ5714488.1"/>
    </source>
</evidence>
<name>A0ABS7U1T5_9BACT</name>
<dbReference type="Proteomes" id="UP001139031">
    <property type="component" value="Unassembled WGS sequence"/>
</dbReference>
<organism evidence="1 2">
    <name type="scientific">Nannocystis pusilla</name>
    <dbReference type="NCBI Taxonomy" id="889268"/>
    <lineage>
        <taxon>Bacteria</taxon>
        <taxon>Pseudomonadati</taxon>
        <taxon>Myxococcota</taxon>
        <taxon>Polyangia</taxon>
        <taxon>Nannocystales</taxon>
        <taxon>Nannocystaceae</taxon>
        <taxon>Nannocystis</taxon>
    </lineage>
</organism>
<reference evidence="1" key="1">
    <citation type="submission" date="2021-08" db="EMBL/GenBank/DDBJ databases">
        <authorList>
            <person name="Stevens D.C."/>
        </authorList>
    </citation>
    <scope>NUCLEOTIDE SEQUENCE</scope>
    <source>
        <strain evidence="1">DSM 53165</strain>
    </source>
</reference>
<dbReference type="EMBL" id="JAIRAU010000048">
    <property type="protein sequence ID" value="MBZ5714488.1"/>
    <property type="molecule type" value="Genomic_DNA"/>
</dbReference>
<dbReference type="RefSeq" id="WP_224196222.1">
    <property type="nucleotide sequence ID" value="NZ_JAIRAU010000048.1"/>
</dbReference>
<protein>
    <submittedName>
        <fullName evidence="1">Uncharacterized protein</fullName>
    </submittedName>
</protein>
<dbReference type="InterPro" id="IPR054219">
    <property type="entry name" value="DUF6939"/>
</dbReference>
<gene>
    <name evidence="1" type="ORF">K7C98_35090</name>
</gene>
<accession>A0ABS7U1T5</accession>
<evidence type="ECO:0000313" key="2">
    <source>
        <dbReference type="Proteomes" id="UP001139031"/>
    </source>
</evidence>
<keyword evidence="2" id="KW-1185">Reference proteome</keyword>
<proteinExistence type="predicted"/>
<comment type="caution">
    <text evidence="1">The sequence shown here is derived from an EMBL/GenBank/DDBJ whole genome shotgun (WGS) entry which is preliminary data.</text>
</comment>